<accession>A0ABV7EA07</accession>
<reference evidence="3" key="1">
    <citation type="journal article" date="2019" name="Int. J. Syst. Evol. Microbiol.">
        <title>The Global Catalogue of Microorganisms (GCM) 10K type strain sequencing project: providing services to taxonomists for standard genome sequencing and annotation.</title>
        <authorList>
            <consortium name="The Broad Institute Genomics Platform"/>
            <consortium name="The Broad Institute Genome Sequencing Center for Infectious Disease"/>
            <person name="Wu L."/>
            <person name="Ma J."/>
        </authorList>
    </citation>
    <scope>NUCLEOTIDE SEQUENCE [LARGE SCALE GENOMIC DNA]</scope>
    <source>
        <strain evidence="3">KCTC 52606</strain>
    </source>
</reference>
<dbReference type="Proteomes" id="UP001595378">
    <property type="component" value="Unassembled WGS sequence"/>
</dbReference>
<evidence type="ECO:0000313" key="3">
    <source>
        <dbReference type="Proteomes" id="UP001595378"/>
    </source>
</evidence>
<evidence type="ECO:0000256" key="1">
    <source>
        <dbReference type="SAM" id="SignalP"/>
    </source>
</evidence>
<keyword evidence="1" id="KW-0732">Signal</keyword>
<evidence type="ECO:0008006" key="4">
    <source>
        <dbReference type="Google" id="ProtNLM"/>
    </source>
</evidence>
<keyword evidence="3" id="KW-1185">Reference proteome</keyword>
<dbReference type="PROSITE" id="PS51257">
    <property type="entry name" value="PROKAR_LIPOPROTEIN"/>
    <property type="match status" value="1"/>
</dbReference>
<dbReference type="EMBL" id="JBHRSU010000001">
    <property type="protein sequence ID" value="MFC3099412.1"/>
    <property type="molecule type" value="Genomic_DNA"/>
</dbReference>
<organism evidence="2 3">
    <name type="scientific">Alteraurantiacibacter lauratis</name>
    <dbReference type="NCBI Taxonomy" id="2054627"/>
    <lineage>
        <taxon>Bacteria</taxon>
        <taxon>Pseudomonadati</taxon>
        <taxon>Pseudomonadota</taxon>
        <taxon>Alphaproteobacteria</taxon>
        <taxon>Sphingomonadales</taxon>
        <taxon>Erythrobacteraceae</taxon>
        <taxon>Alteraurantiacibacter</taxon>
    </lineage>
</organism>
<proteinExistence type="predicted"/>
<comment type="caution">
    <text evidence="2">The sequence shown here is derived from an EMBL/GenBank/DDBJ whole genome shotgun (WGS) entry which is preliminary data.</text>
</comment>
<dbReference type="RefSeq" id="WP_336917383.1">
    <property type="nucleotide sequence ID" value="NZ_JBANRN010000001.1"/>
</dbReference>
<protein>
    <recommendedName>
        <fullName evidence="4">Lipoprotein</fullName>
    </recommendedName>
</protein>
<gene>
    <name evidence="2" type="ORF">ACFODK_00725</name>
</gene>
<evidence type="ECO:0000313" key="2">
    <source>
        <dbReference type="EMBL" id="MFC3099412.1"/>
    </source>
</evidence>
<sequence length="171" mass="18429">MKRLFPCVLLGACLSLSACGEQISPEEQERRDAEAVAAVKRANAAIPPLEEVVPEPILYPDLEQHDLYGLACSYAPGTSLATRVVTRETDAFVKVNGELLRFAADPGSRELPGNTRSLYNGRAYSLRLEIEGEGAPVAEGSGTTRYSGTVHLRDRWNRTVYTGTGTADCGA</sequence>
<name>A0ABV7EA07_9SPHN</name>
<feature type="chain" id="PRO_5046319845" description="Lipoprotein" evidence="1">
    <location>
        <begin position="19"/>
        <end position="171"/>
    </location>
</feature>
<feature type="signal peptide" evidence="1">
    <location>
        <begin position="1"/>
        <end position="18"/>
    </location>
</feature>